<evidence type="ECO:0000313" key="2">
    <source>
        <dbReference type="EMBL" id="VAX10289.1"/>
    </source>
</evidence>
<accession>A0A3B1AW69</accession>
<feature type="compositionally biased region" description="Basic residues" evidence="1">
    <location>
        <begin position="51"/>
        <end position="70"/>
    </location>
</feature>
<sequence length="116" mass="13379">MSSITPPPDSAGTESLRQSNQKKKGVSSVSTVPAKPFIHQPPSATTTNNLHLKRRRLVERRKKDRRKQKQKVVLDTRSRHDRRTLERRNSINKNISREMSTKEETRPQTRGVNITV</sequence>
<feature type="region of interest" description="Disordered" evidence="1">
    <location>
        <begin position="1"/>
        <end position="116"/>
    </location>
</feature>
<organism evidence="2">
    <name type="scientific">hydrothermal vent metagenome</name>
    <dbReference type="NCBI Taxonomy" id="652676"/>
    <lineage>
        <taxon>unclassified sequences</taxon>
        <taxon>metagenomes</taxon>
        <taxon>ecological metagenomes</taxon>
    </lineage>
</organism>
<dbReference type="AlphaFoldDB" id="A0A3B1AW69"/>
<feature type="compositionally biased region" description="Basic and acidic residues" evidence="1">
    <location>
        <begin position="72"/>
        <end position="107"/>
    </location>
</feature>
<protein>
    <submittedName>
        <fullName evidence="2">Uncharacterized protein</fullName>
    </submittedName>
</protein>
<reference evidence="2" key="1">
    <citation type="submission" date="2018-06" db="EMBL/GenBank/DDBJ databases">
        <authorList>
            <person name="Zhirakovskaya E."/>
        </authorList>
    </citation>
    <scope>NUCLEOTIDE SEQUENCE</scope>
</reference>
<evidence type="ECO:0000256" key="1">
    <source>
        <dbReference type="SAM" id="MobiDB-lite"/>
    </source>
</evidence>
<name>A0A3B1AW69_9ZZZZ</name>
<gene>
    <name evidence="2" type="ORF">MNBD_GAMMA25-63</name>
</gene>
<dbReference type="EMBL" id="UOFY01000047">
    <property type="protein sequence ID" value="VAX10289.1"/>
    <property type="molecule type" value="Genomic_DNA"/>
</dbReference>
<proteinExistence type="predicted"/>